<dbReference type="Gene3D" id="3.80.10.10">
    <property type="entry name" value="Ribonuclease Inhibitor"/>
    <property type="match status" value="1"/>
</dbReference>
<dbReference type="InterPro" id="IPR032675">
    <property type="entry name" value="LRR_dom_sf"/>
</dbReference>
<keyword evidence="2" id="KW-0677">Repeat</keyword>
<comment type="caution">
    <text evidence="4">The sequence shown here is derived from an EMBL/GenBank/DDBJ whole genome shotgun (WGS) entry which is preliminary data.</text>
</comment>
<accession>A0ABP0GBP9</accession>
<evidence type="ECO:0000256" key="2">
    <source>
        <dbReference type="ARBA" id="ARBA00022737"/>
    </source>
</evidence>
<proteinExistence type="predicted"/>
<reference evidence="4 5" key="1">
    <citation type="submission" date="2024-02" db="EMBL/GenBank/DDBJ databases">
        <authorList>
            <person name="Daric V."/>
            <person name="Darras S."/>
        </authorList>
    </citation>
    <scope>NUCLEOTIDE SEQUENCE [LARGE SCALE GENOMIC DNA]</scope>
</reference>
<dbReference type="Proteomes" id="UP001642483">
    <property type="component" value="Unassembled WGS sequence"/>
</dbReference>
<protein>
    <recommendedName>
        <fullName evidence="6">Leucine-rich repeat-containing protein 51</fullName>
    </recommendedName>
</protein>
<feature type="region of interest" description="Disordered" evidence="3">
    <location>
        <begin position="40"/>
        <end position="79"/>
    </location>
</feature>
<evidence type="ECO:0000256" key="1">
    <source>
        <dbReference type="ARBA" id="ARBA00022614"/>
    </source>
</evidence>
<gene>
    <name evidence="4" type="ORF">CVLEPA_LOCUS21184</name>
</gene>
<organism evidence="4 5">
    <name type="scientific">Clavelina lepadiformis</name>
    <name type="common">Light-bulb sea squirt</name>
    <name type="synonym">Ascidia lepadiformis</name>
    <dbReference type="NCBI Taxonomy" id="159417"/>
    <lineage>
        <taxon>Eukaryota</taxon>
        <taxon>Metazoa</taxon>
        <taxon>Chordata</taxon>
        <taxon>Tunicata</taxon>
        <taxon>Ascidiacea</taxon>
        <taxon>Aplousobranchia</taxon>
        <taxon>Clavelinidae</taxon>
        <taxon>Clavelina</taxon>
    </lineage>
</organism>
<name>A0ABP0GBP9_CLALP</name>
<feature type="region of interest" description="Disordered" evidence="3">
    <location>
        <begin position="1"/>
        <end position="25"/>
    </location>
</feature>
<dbReference type="PANTHER" id="PTHR18849:SF4">
    <property type="entry name" value="GENE 29133-RELATED"/>
    <property type="match status" value="1"/>
</dbReference>
<keyword evidence="1" id="KW-0433">Leucine-rich repeat</keyword>
<dbReference type="PANTHER" id="PTHR18849">
    <property type="entry name" value="LEUCINE RICH REPEAT PROTEIN"/>
    <property type="match status" value="1"/>
</dbReference>
<dbReference type="EMBL" id="CAWYQH010000108">
    <property type="protein sequence ID" value="CAK8689229.1"/>
    <property type="molecule type" value="Genomic_DNA"/>
</dbReference>
<feature type="compositionally biased region" description="Low complexity" evidence="3">
    <location>
        <begin position="59"/>
        <end position="71"/>
    </location>
</feature>
<evidence type="ECO:0000313" key="4">
    <source>
        <dbReference type="EMBL" id="CAK8689229.1"/>
    </source>
</evidence>
<dbReference type="PROSITE" id="PS51450">
    <property type="entry name" value="LRR"/>
    <property type="match status" value="1"/>
</dbReference>
<dbReference type="SUPFAM" id="SSF52058">
    <property type="entry name" value="L domain-like"/>
    <property type="match status" value="1"/>
</dbReference>
<evidence type="ECO:0000256" key="3">
    <source>
        <dbReference type="SAM" id="MobiDB-lite"/>
    </source>
</evidence>
<evidence type="ECO:0000313" key="5">
    <source>
        <dbReference type="Proteomes" id="UP001642483"/>
    </source>
</evidence>
<sequence length="242" mass="27386">MKTTPVIVVSNPKESTEFISPSELPGNHLKHAVWHQLPKNKVKGNELKCPRIRKGPHESSGSSSSSSSSSDSDVEAGKRIKLRHNYKNKKENWNKASIVNFSYQDLGHGYQVKNFIRVLKMLESCIQLHLVDNSLEDIHSVKLPSCHSLNLQKNHFTSFKSLPKCDGLLHLDLSVNNIGDLDGCERFKNLQTLDLSLNPIQYTLGYRSRVFAKFPNLKYLDGIPLLNDDHPENYPEKACLIL</sequence>
<keyword evidence="5" id="KW-1185">Reference proteome</keyword>
<dbReference type="InterPro" id="IPR001611">
    <property type="entry name" value="Leu-rich_rpt"/>
</dbReference>
<evidence type="ECO:0008006" key="6">
    <source>
        <dbReference type="Google" id="ProtNLM"/>
    </source>
</evidence>